<feature type="region of interest" description="Disordered" evidence="4">
    <location>
        <begin position="1"/>
        <end position="20"/>
    </location>
</feature>
<name>A0A6S7JAI5_PARCT</name>
<evidence type="ECO:0000256" key="1">
    <source>
        <dbReference type="ARBA" id="ARBA00004123"/>
    </source>
</evidence>
<organism evidence="5 6">
    <name type="scientific">Paramuricea clavata</name>
    <name type="common">Red gorgonian</name>
    <name type="synonym">Violescent sea-whip</name>
    <dbReference type="NCBI Taxonomy" id="317549"/>
    <lineage>
        <taxon>Eukaryota</taxon>
        <taxon>Metazoa</taxon>
        <taxon>Cnidaria</taxon>
        <taxon>Anthozoa</taxon>
        <taxon>Octocorallia</taxon>
        <taxon>Malacalcyonacea</taxon>
        <taxon>Plexauridae</taxon>
        <taxon>Paramuricea</taxon>
    </lineage>
</organism>
<proteinExistence type="predicted"/>
<comment type="subcellular location">
    <subcellularLocation>
        <location evidence="1">Nucleus</location>
    </subcellularLocation>
</comment>
<dbReference type="AlphaFoldDB" id="A0A6S7JAI5"/>
<dbReference type="GO" id="GO:0005634">
    <property type="term" value="C:nucleus"/>
    <property type="evidence" value="ECO:0007669"/>
    <property type="project" value="UniProtKB-SubCell"/>
</dbReference>
<feature type="non-terminal residue" evidence="5">
    <location>
        <position position="94"/>
    </location>
</feature>
<gene>
    <name evidence="5" type="ORF">PACLA_8A088925</name>
</gene>
<dbReference type="PANTHER" id="PTHR15856:SF51">
    <property type="entry name" value="MBD-R2"/>
    <property type="match status" value="1"/>
</dbReference>
<dbReference type="InterPro" id="IPR043449">
    <property type="entry name" value="PHF20-like"/>
</dbReference>
<sequence>MSGKSSTSSSPYSSKDSSPNKLEFVVGNRLEAMDYMCNWYVSKIAKVDHKKKKILIHFEGWNSRYDEWVSFDSKKIRALPKEKLKSTSKAKEFK</sequence>
<keyword evidence="2" id="KW-0677">Repeat</keyword>
<dbReference type="GO" id="GO:0044545">
    <property type="term" value="C:NSL complex"/>
    <property type="evidence" value="ECO:0007669"/>
    <property type="project" value="TreeGrafter"/>
</dbReference>
<dbReference type="GO" id="GO:0006357">
    <property type="term" value="P:regulation of transcription by RNA polymerase II"/>
    <property type="evidence" value="ECO:0007669"/>
    <property type="project" value="TreeGrafter"/>
</dbReference>
<dbReference type="Pfam" id="PF02820">
    <property type="entry name" value="MBT"/>
    <property type="match status" value="1"/>
</dbReference>
<keyword evidence="6" id="KW-1185">Reference proteome</keyword>
<dbReference type="SUPFAM" id="SSF54160">
    <property type="entry name" value="Chromo domain-like"/>
    <property type="match status" value="1"/>
</dbReference>
<evidence type="ECO:0000313" key="6">
    <source>
        <dbReference type="Proteomes" id="UP001152795"/>
    </source>
</evidence>
<protein>
    <submittedName>
        <fullName evidence="5">PHD finger 20 1</fullName>
    </submittedName>
</protein>
<reference evidence="5" key="1">
    <citation type="submission" date="2020-04" db="EMBL/GenBank/DDBJ databases">
        <authorList>
            <person name="Alioto T."/>
            <person name="Alioto T."/>
            <person name="Gomez Garrido J."/>
        </authorList>
    </citation>
    <scope>NUCLEOTIDE SEQUENCE</scope>
    <source>
        <strain evidence="5">A484AB</strain>
    </source>
</reference>
<dbReference type="EMBL" id="CACRXK020016022">
    <property type="protein sequence ID" value="CAB4029225.1"/>
    <property type="molecule type" value="Genomic_DNA"/>
</dbReference>
<accession>A0A6S7JAI5</accession>
<dbReference type="Proteomes" id="UP001152795">
    <property type="component" value="Unassembled WGS sequence"/>
</dbReference>
<dbReference type="PANTHER" id="PTHR15856">
    <property type="entry name" value="PHD FINGER PROTEIN 20-RELATED"/>
    <property type="match status" value="1"/>
</dbReference>
<evidence type="ECO:0000256" key="3">
    <source>
        <dbReference type="ARBA" id="ARBA00023242"/>
    </source>
</evidence>
<feature type="compositionally biased region" description="Low complexity" evidence="4">
    <location>
        <begin position="1"/>
        <end position="17"/>
    </location>
</feature>
<evidence type="ECO:0000256" key="2">
    <source>
        <dbReference type="ARBA" id="ARBA00022737"/>
    </source>
</evidence>
<dbReference type="Gene3D" id="2.30.30.140">
    <property type="match status" value="1"/>
</dbReference>
<dbReference type="InterPro" id="IPR004092">
    <property type="entry name" value="Mbt"/>
</dbReference>
<dbReference type="InterPro" id="IPR016197">
    <property type="entry name" value="Chromo-like_dom_sf"/>
</dbReference>
<dbReference type="CDD" id="cd20104">
    <property type="entry name" value="MBT_PHF20L1-like"/>
    <property type="match status" value="1"/>
</dbReference>
<keyword evidence="3" id="KW-0539">Nucleus</keyword>
<dbReference type="OrthoDB" id="5974803at2759"/>
<comment type="caution">
    <text evidence="5">The sequence shown here is derived from an EMBL/GenBank/DDBJ whole genome shotgun (WGS) entry which is preliminary data.</text>
</comment>
<evidence type="ECO:0000313" key="5">
    <source>
        <dbReference type="EMBL" id="CAB4029225.1"/>
    </source>
</evidence>
<evidence type="ECO:0000256" key="4">
    <source>
        <dbReference type="SAM" id="MobiDB-lite"/>
    </source>
</evidence>